<dbReference type="Gene3D" id="3.40.50.2000">
    <property type="entry name" value="Glycogen Phosphorylase B"/>
    <property type="match status" value="2"/>
</dbReference>
<reference evidence="5" key="1">
    <citation type="submission" date="2024-01" db="EMBL/GenBank/DDBJ databases">
        <title>Genome insights into chemosensory and detoxification machineries of broad mite, Polyphagotarsonemus latus (Tarsonemidae: Acari).</title>
        <authorList>
            <person name="Muthugoundar M."/>
            <person name="P J A."/>
            <person name="Augustine N."/>
        </authorList>
    </citation>
    <scope>NUCLEOTIDE SEQUENCE</scope>
</reference>
<dbReference type="AlphaFoldDB" id="A0AAN0LPJ9"/>
<dbReference type="InterPro" id="IPR002213">
    <property type="entry name" value="UDP_glucos_trans"/>
</dbReference>
<protein>
    <submittedName>
        <fullName evidence="5">UDP-glycosyltransferase</fullName>
    </submittedName>
</protein>
<dbReference type="Pfam" id="PF00201">
    <property type="entry name" value="UDPGT"/>
    <property type="match status" value="1"/>
</dbReference>
<evidence type="ECO:0000256" key="4">
    <source>
        <dbReference type="SAM" id="Coils"/>
    </source>
</evidence>
<evidence type="ECO:0000256" key="1">
    <source>
        <dbReference type="ARBA" id="ARBA00009995"/>
    </source>
</evidence>
<keyword evidence="3" id="KW-0808">Transferase</keyword>
<feature type="coiled-coil region" evidence="4">
    <location>
        <begin position="170"/>
        <end position="197"/>
    </location>
</feature>
<dbReference type="CDD" id="cd03784">
    <property type="entry name" value="GT1_Gtf-like"/>
    <property type="match status" value="1"/>
</dbReference>
<dbReference type="GO" id="GO:0008194">
    <property type="term" value="F:UDP-glycosyltransferase activity"/>
    <property type="evidence" value="ECO:0007669"/>
    <property type="project" value="InterPro"/>
</dbReference>
<keyword evidence="2" id="KW-0328">Glycosyltransferase</keyword>
<evidence type="ECO:0000256" key="2">
    <source>
        <dbReference type="ARBA" id="ARBA00022676"/>
    </source>
</evidence>
<sequence>MSDKKKIAFYGFLTSGHMNLCSSVASVLLNNYPDELEIYFFTDSLWAKKLSKVDSRFKFEIYDYKSKDQENYVNEMIKAMEPYLYLSNIDKIKGLCSSFYKTEDLIYVDLEVSKLIKKLKPDYILCDMVAHMPSLVESKIPYSFIVSCNPLVIDEESLPFCGLDAGVNEKEKIKSARLELKEVIDELRTQIKSIYKRCNVEYNKEFALNVPLSEYLSIYCFPKELDYFDDTFREKNKLLQVDSPVVPSRIPPPYKLPDEFAKLPGKIIYVSLGSLFSCFETKIQKLIDILAKLPYKYIVSKGPNGDKIKLPNNRFIGENYINQLAVLQVVDLMIAHGGNNTFTECFYFGVPSIIFPFIGDQINNAKRIEETRFGFQMDLMNYTEEELKEKINKILCDEVLIKKIKKVEERIKKDNSLEKAVKKFYYSLTSVIKY</sequence>
<dbReference type="InterPro" id="IPR050271">
    <property type="entry name" value="UDP-glycosyltransferase"/>
</dbReference>
<name>A0AAN0LPJ9_9ACAR</name>
<evidence type="ECO:0000256" key="3">
    <source>
        <dbReference type="ARBA" id="ARBA00022679"/>
    </source>
</evidence>
<keyword evidence="4" id="KW-0175">Coiled coil</keyword>
<dbReference type="PANTHER" id="PTHR48043:SF145">
    <property type="entry name" value="FI06409P-RELATED"/>
    <property type="match status" value="1"/>
</dbReference>
<comment type="similarity">
    <text evidence="1">Belongs to the UDP-glycosyltransferase family.</text>
</comment>
<accession>A0AAN0LPJ9</accession>
<dbReference type="EMBL" id="PP145346">
    <property type="protein sequence ID" value="WRV65893.1"/>
    <property type="molecule type" value="mRNA"/>
</dbReference>
<dbReference type="PANTHER" id="PTHR48043">
    <property type="entry name" value="EG:EG0003.4 PROTEIN-RELATED"/>
    <property type="match status" value="1"/>
</dbReference>
<gene>
    <name evidence="5" type="primary">UGT</name>
</gene>
<organism evidence="5">
    <name type="scientific">Polyphagotarsonemus latus</name>
    <dbReference type="NCBI Taxonomy" id="1204166"/>
    <lineage>
        <taxon>Eukaryota</taxon>
        <taxon>Metazoa</taxon>
        <taxon>Ecdysozoa</taxon>
        <taxon>Arthropoda</taxon>
        <taxon>Chelicerata</taxon>
        <taxon>Arachnida</taxon>
        <taxon>Acari</taxon>
        <taxon>Acariformes</taxon>
        <taxon>Trombidiformes</taxon>
        <taxon>Prostigmata</taxon>
        <taxon>Eleutherengona</taxon>
        <taxon>Heterostigmata</taxon>
        <taxon>Tarsonemoidea</taxon>
        <taxon>Tarsonemidae</taxon>
        <taxon>Polyphagotarsonemus</taxon>
    </lineage>
</organism>
<evidence type="ECO:0000313" key="5">
    <source>
        <dbReference type="EMBL" id="WRV65893.1"/>
    </source>
</evidence>
<proteinExistence type="evidence at transcript level"/>
<dbReference type="SUPFAM" id="SSF53756">
    <property type="entry name" value="UDP-Glycosyltransferase/glycogen phosphorylase"/>
    <property type="match status" value="1"/>
</dbReference>